<organism evidence="1 2">
    <name type="scientific">Armillaria tabescens</name>
    <name type="common">Ringless honey mushroom</name>
    <name type="synonym">Agaricus tabescens</name>
    <dbReference type="NCBI Taxonomy" id="1929756"/>
    <lineage>
        <taxon>Eukaryota</taxon>
        <taxon>Fungi</taxon>
        <taxon>Dikarya</taxon>
        <taxon>Basidiomycota</taxon>
        <taxon>Agaricomycotina</taxon>
        <taxon>Agaricomycetes</taxon>
        <taxon>Agaricomycetidae</taxon>
        <taxon>Agaricales</taxon>
        <taxon>Marasmiineae</taxon>
        <taxon>Physalacriaceae</taxon>
        <taxon>Desarmillaria</taxon>
    </lineage>
</organism>
<name>A0AA39MY81_ARMTA</name>
<dbReference type="AlphaFoldDB" id="A0AA39MY81"/>
<keyword evidence="2" id="KW-1185">Reference proteome</keyword>
<dbReference type="EMBL" id="JAUEPS010000036">
    <property type="protein sequence ID" value="KAK0450439.1"/>
    <property type="molecule type" value="Genomic_DNA"/>
</dbReference>
<dbReference type="GeneID" id="85353482"/>
<proteinExistence type="predicted"/>
<dbReference type="RefSeq" id="XP_060327310.1">
    <property type="nucleotide sequence ID" value="XM_060469934.1"/>
</dbReference>
<accession>A0AA39MY81</accession>
<evidence type="ECO:0000313" key="2">
    <source>
        <dbReference type="Proteomes" id="UP001175211"/>
    </source>
</evidence>
<protein>
    <submittedName>
        <fullName evidence="1">Uncharacterized protein</fullName>
    </submittedName>
</protein>
<sequence>MNTKLKDAWKKSKALFLKMTCSQKPRDKAQGITKNALWHSIWKMMEKGTYTPASWDLAHLFVKHGCYQGSVGLLLQAVAKFAGADLKECMSWTSVIKRLAINTITFTTSHFLHILKGMNGDHANDQKKTVQLIQAWKHDVSWIDLGWEHLLSQNLNDVLCILMDVKTEYIAAAGSAQMWDTLNDIERDAQAYNECARYWAKNKIEPLVLLANKDNDATIALASLSEESSEAVACAV</sequence>
<reference evidence="1" key="1">
    <citation type="submission" date="2023-06" db="EMBL/GenBank/DDBJ databases">
        <authorList>
            <consortium name="Lawrence Berkeley National Laboratory"/>
            <person name="Ahrendt S."/>
            <person name="Sahu N."/>
            <person name="Indic B."/>
            <person name="Wong-Bajracharya J."/>
            <person name="Merenyi Z."/>
            <person name="Ke H.-M."/>
            <person name="Monk M."/>
            <person name="Kocsube S."/>
            <person name="Drula E."/>
            <person name="Lipzen A."/>
            <person name="Balint B."/>
            <person name="Henrissat B."/>
            <person name="Andreopoulos B."/>
            <person name="Martin F.M."/>
            <person name="Harder C.B."/>
            <person name="Rigling D."/>
            <person name="Ford K.L."/>
            <person name="Foster G.D."/>
            <person name="Pangilinan J."/>
            <person name="Papanicolaou A."/>
            <person name="Barry K."/>
            <person name="LaButti K."/>
            <person name="Viragh M."/>
            <person name="Koriabine M."/>
            <person name="Yan M."/>
            <person name="Riley R."/>
            <person name="Champramary S."/>
            <person name="Plett K.L."/>
            <person name="Tsai I.J."/>
            <person name="Slot J."/>
            <person name="Sipos G."/>
            <person name="Plett J."/>
            <person name="Nagy L.G."/>
            <person name="Grigoriev I.V."/>
        </authorList>
    </citation>
    <scope>NUCLEOTIDE SEQUENCE</scope>
    <source>
        <strain evidence="1">CCBAS 213</strain>
    </source>
</reference>
<comment type="caution">
    <text evidence="1">The sequence shown here is derived from an EMBL/GenBank/DDBJ whole genome shotgun (WGS) entry which is preliminary data.</text>
</comment>
<evidence type="ECO:0000313" key="1">
    <source>
        <dbReference type="EMBL" id="KAK0450439.1"/>
    </source>
</evidence>
<gene>
    <name evidence="1" type="ORF">EV420DRAFT_1482931</name>
</gene>
<dbReference type="Proteomes" id="UP001175211">
    <property type="component" value="Unassembled WGS sequence"/>
</dbReference>